<comment type="catalytic activity">
    <reaction evidence="1">
        <text>[E2 ubiquitin-conjugating enzyme]-S-ubiquitinyl-L-cysteine + [acceptor protein]-L-lysine = [E2 ubiquitin-conjugating enzyme]-L-cysteine + [acceptor protein]-N(6)-ubiquitinyl-L-lysine.</text>
        <dbReference type="EC" id="2.3.2.31"/>
    </reaction>
</comment>
<feature type="compositionally biased region" description="Basic and acidic residues" evidence="10">
    <location>
        <begin position="457"/>
        <end position="467"/>
    </location>
</feature>
<dbReference type="CDD" id="cd20335">
    <property type="entry name" value="BRcat_RBR"/>
    <property type="match status" value="1"/>
</dbReference>
<dbReference type="InterPro" id="IPR017907">
    <property type="entry name" value="Znf_RING_CS"/>
</dbReference>
<evidence type="ECO:0000256" key="4">
    <source>
        <dbReference type="ARBA" id="ARBA00022723"/>
    </source>
</evidence>
<feature type="compositionally biased region" description="Polar residues" evidence="10">
    <location>
        <begin position="158"/>
        <end position="182"/>
    </location>
</feature>
<feature type="compositionally biased region" description="Polar residues" evidence="10">
    <location>
        <begin position="40"/>
        <end position="52"/>
    </location>
</feature>
<evidence type="ECO:0000259" key="12">
    <source>
        <dbReference type="PROSITE" id="PS51873"/>
    </source>
</evidence>
<proteinExistence type="predicted"/>
<comment type="caution">
    <text evidence="13">The sequence shown here is derived from an EMBL/GenBank/DDBJ whole genome shotgun (WGS) entry which is preliminary data.</text>
</comment>
<feature type="region of interest" description="Disordered" evidence="10">
    <location>
        <begin position="217"/>
        <end position="246"/>
    </location>
</feature>
<evidence type="ECO:0000256" key="1">
    <source>
        <dbReference type="ARBA" id="ARBA00001798"/>
    </source>
</evidence>
<dbReference type="Gene3D" id="3.30.40.10">
    <property type="entry name" value="Zinc/RING finger domain, C3HC4 (zinc finger)"/>
    <property type="match status" value="1"/>
</dbReference>
<dbReference type="InterPro" id="IPR013083">
    <property type="entry name" value="Znf_RING/FYVE/PHD"/>
</dbReference>
<feature type="region of interest" description="Disordered" evidence="10">
    <location>
        <begin position="457"/>
        <end position="518"/>
    </location>
</feature>
<sequence>MGLRKLLGNNRGRYSIWQEALWAPEERPVTTKSDRASPKKAQSVTSTKQEQVTPAELDTSVLDTGPAELDSAVSESTTFRWEFGKKNGEAGAGNGVAGGVGSIGSRSSRIGSLGHQELDAGSESLSLRTTRSPSQSQAKIENEKPIEERQDGGKGKNSDATGSAETNQQLPGPEQSSTTSQPAIDKDLFIFSDDMDAIPGFGRQFGIARTSIIREQEAKEAENPEPEPEPEPKTEPEQTAEVKGKGKDFESFFQQVDEELEALYTDYLSLSGKQNAKPKFSWKPGFIGATSAKSYTKAATGEDACIICLEPFASSVLAPPTVTMACQHPPSVCYGCLAKSIKHDLETKFWDEIKCPECKVLFTHEDVKKFADEATFERYDKLSFRHAVSADKNFIWCLECDFGQLHEPGATQPQVRCLNCSAVSCFKHAIKWHDEFTCDEYDAVLWDPDSYKEIKAKNAAKGKDANPKPEAMSKGSMKRAKRAEQFRQQQLHQAQKKAAKERQEKEAKEAKQKKENIKDDFKEKLEQLKKRKEELEKSEKVVEKTTKRCPGCRWPIEKNDGCDHMTCIKCRHEFCWLCLGEWRSHTRNCRRLGLFN</sequence>
<evidence type="ECO:0000256" key="8">
    <source>
        <dbReference type="ARBA" id="ARBA00022833"/>
    </source>
</evidence>
<evidence type="ECO:0000259" key="11">
    <source>
        <dbReference type="PROSITE" id="PS50089"/>
    </source>
</evidence>
<dbReference type="Pfam" id="PF22191">
    <property type="entry name" value="IBR_1"/>
    <property type="match status" value="1"/>
</dbReference>
<feature type="compositionally biased region" description="Basic and acidic residues" evidence="10">
    <location>
        <begin position="498"/>
        <end position="518"/>
    </location>
</feature>
<keyword evidence="14" id="KW-1185">Reference proteome</keyword>
<evidence type="ECO:0000256" key="7">
    <source>
        <dbReference type="ARBA" id="ARBA00022786"/>
    </source>
</evidence>
<gene>
    <name evidence="13" type="ORF">BJX68DRAFT_232730</name>
</gene>
<feature type="compositionally biased region" description="Polar residues" evidence="10">
    <location>
        <begin position="123"/>
        <end position="139"/>
    </location>
</feature>
<dbReference type="PROSITE" id="PS00518">
    <property type="entry name" value="ZF_RING_1"/>
    <property type="match status" value="1"/>
</dbReference>
<accession>A0ABR4KP52</accession>
<feature type="region of interest" description="Disordered" evidence="10">
    <location>
        <begin position="24"/>
        <end position="75"/>
    </location>
</feature>
<keyword evidence="6 9" id="KW-0863">Zinc-finger</keyword>
<evidence type="ECO:0000256" key="5">
    <source>
        <dbReference type="ARBA" id="ARBA00022737"/>
    </source>
</evidence>
<evidence type="ECO:0000256" key="2">
    <source>
        <dbReference type="ARBA" id="ARBA00012251"/>
    </source>
</evidence>
<dbReference type="CDD" id="cd16449">
    <property type="entry name" value="RING-HC"/>
    <property type="match status" value="1"/>
</dbReference>
<dbReference type="SMART" id="SM00647">
    <property type="entry name" value="IBR"/>
    <property type="match status" value="2"/>
</dbReference>
<evidence type="ECO:0000313" key="14">
    <source>
        <dbReference type="Proteomes" id="UP001610444"/>
    </source>
</evidence>
<reference evidence="13 14" key="1">
    <citation type="submission" date="2024-07" db="EMBL/GenBank/DDBJ databases">
        <title>Section-level genome sequencing and comparative genomics of Aspergillus sections Usti and Cavernicolus.</title>
        <authorList>
            <consortium name="Lawrence Berkeley National Laboratory"/>
            <person name="Nybo J.L."/>
            <person name="Vesth T.C."/>
            <person name="Theobald S."/>
            <person name="Frisvad J.C."/>
            <person name="Larsen T.O."/>
            <person name="Kjaerboelling I."/>
            <person name="Rothschild-Mancinelli K."/>
            <person name="Lyhne E.K."/>
            <person name="Kogle M.E."/>
            <person name="Barry K."/>
            <person name="Clum A."/>
            <person name="Na H."/>
            <person name="Ledsgaard L."/>
            <person name="Lin J."/>
            <person name="Lipzen A."/>
            <person name="Kuo A."/>
            <person name="Riley R."/>
            <person name="Mondo S."/>
            <person name="LaButti K."/>
            <person name="Haridas S."/>
            <person name="Pangalinan J."/>
            <person name="Salamov A.A."/>
            <person name="Simmons B.A."/>
            <person name="Magnuson J.K."/>
            <person name="Chen J."/>
            <person name="Drula E."/>
            <person name="Henrissat B."/>
            <person name="Wiebenga A."/>
            <person name="Lubbers R.J."/>
            <person name="Gomes A.C."/>
            <person name="Macurrencykelacurrency M.R."/>
            <person name="Stajich J."/>
            <person name="Grigoriev I.V."/>
            <person name="Mortensen U.H."/>
            <person name="De vries R.P."/>
            <person name="Baker S.E."/>
            <person name="Andersen M.R."/>
        </authorList>
    </citation>
    <scope>NUCLEOTIDE SEQUENCE [LARGE SCALE GENOMIC DNA]</scope>
    <source>
        <strain evidence="13 14">CBS 756.74</strain>
    </source>
</reference>
<feature type="region of interest" description="Disordered" evidence="10">
    <location>
        <begin position="116"/>
        <end position="182"/>
    </location>
</feature>
<keyword evidence="5" id="KW-0677">Repeat</keyword>
<feature type="domain" description="RING-type" evidence="12">
    <location>
        <begin position="301"/>
        <end position="593"/>
    </location>
</feature>
<dbReference type="GeneID" id="98154696"/>
<dbReference type="PANTHER" id="PTHR11685">
    <property type="entry name" value="RBR FAMILY RING FINGER AND IBR DOMAIN-CONTAINING"/>
    <property type="match status" value="1"/>
</dbReference>
<keyword evidence="8" id="KW-0862">Zinc</keyword>
<evidence type="ECO:0000256" key="9">
    <source>
        <dbReference type="PROSITE-ProRule" id="PRU00175"/>
    </source>
</evidence>
<dbReference type="InterPro" id="IPR031127">
    <property type="entry name" value="E3_UB_ligase_RBR"/>
</dbReference>
<feature type="compositionally biased region" description="Basic and acidic residues" evidence="10">
    <location>
        <begin position="24"/>
        <end position="37"/>
    </location>
</feature>
<evidence type="ECO:0000256" key="3">
    <source>
        <dbReference type="ARBA" id="ARBA00022679"/>
    </source>
</evidence>
<protein>
    <recommendedName>
        <fullName evidence="2">RBR-type E3 ubiquitin transferase</fullName>
        <ecNumber evidence="2">2.3.2.31</ecNumber>
    </recommendedName>
</protein>
<keyword evidence="4" id="KW-0479">Metal-binding</keyword>
<dbReference type="EMBL" id="JBFXLR010000012">
    <property type="protein sequence ID" value="KAL2854055.1"/>
    <property type="molecule type" value="Genomic_DNA"/>
</dbReference>
<evidence type="ECO:0000313" key="13">
    <source>
        <dbReference type="EMBL" id="KAL2854055.1"/>
    </source>
</evidence>
<dbReference type="RefSeq" id="XP_070901220.1">
    <property type="nucleotide sequence ID" value="XM_071039532.1"/>
</dbReference>
<evidence type="ECO:0000256" key="10">
    <source>
        <dbReference type="SAM" id="MobiDB-lite"/>
    </source>
</evidence>
<dbReference type="InterPro" id="IPR044066">
    <property type="entry name" value="TRIAD_supradom"/>
</dbReference>
<keyword evidence="7" id="KW-0833">Ubl conjugation pathway</keyword>
<dbReference type="Gene3D" id="1.20.120.1750">
    <property type="match status" value="1"/>
</dbReference>
<dbReference type="Pfam" id="PF01485">
    <property type="entry name" value="IBR"/>
    <property type="match status" value="1"/>
</dbReference>
<dbReference type="EC" id="2.3.2.31" evidence="2"/>
<keyword evidence="3" id="KW-0808">Transferase</keyword>
<dbReference type="PROSITE" id="PS50089">
    <property type="entry name" value="ZF_RING_2"/>
    <property type="match status" value="1"/>
</dbReference>
<feature type="domain" description="RING-type" evidence="11">
    <location>
        <begin position="305"/>
        <end position="359"/>
    </location>
</feature>
<evidence type="ECO:0000256" key="6">
    <source>
        <dbReference type="ARBA" id="ARBA00022771"/>
    </source>
</evidence>
<dbReference type="PROSITE" id="PS51873">
    <property type="entry name" value="TRIAD"/>
    <property type="match status" value="1"/>
</dbReference>
<dbReference type="InterPro" id="IPR002867">
    <property type="entry name" value="IBR_dom"/>
</dbReference>
<organism evidence="13 14">
    <name type="scientific">Aspergillus pseudodeflectus</name>
    <dbReference type="NCBI Taxonomy" id="176178"/>
    <lineage>
        <taxon>Eukaryota</taxon>
        <taxon>Fungi</taxon>
        <taxon>Dikarya</taxon>
        <taxon>Ascomycota</taxon>
        <taxon>Pezizomycotina</taxon>
        <taxon>Eurotiomycetes</taxon>
        <taxon>Eurotiomycetidae</taxon>
        <taxon>Eurotiales</taxon>
        <taxon>Aspergillaceae</taxon>
        <taxon>Aspergillus</taxon>
        <taxon>Aspergillus subgen. Nidulantes</taxon>
    </lineage>
</organism>
<dbReference type="SUPFAM" id="SSF57850">
    <property type="entry name" value="RING/U-box"/>
    <property type="match status" value="3"/>
</dbReference>
<dbReference type="Proteomes" id="UP001610444">
    <property type="component" value="Unassembled WGS sequence"/>
</dbReference>
<feature type="compositionally biased region" description="Basic and acidic residues" evidence="10">
    <location>
        <begin position="140"/>
        <end position="157"/>
    </location>
</feature>
<dbReference type="SMART" id="SM00184">
    <property type="entry name" value="RING"/>
    <property type="match status" value="2"/>
</dbReference>
<feature type="compositionally biased region" description="Basic and acidic residues" evidence="10">
    <location>
        <begin position="230"/>
        <end position="246"/>
    </location>
</feature>
<name>A0ABR4KP52_9EURO</name>
<dbReference type="InterPro" id="IPR001841">
    <property type="entry name" value="Znf_RING"/>
</dbReference>